<evidence type="ECO:0000256" key="2">
    <source>
        <dbReference type="ARBA" id="ARBA00022801"/>
    </source>
</evidence>
<keyword evidence="2" id="KW-0378">Hydrolase</keyword>
<evidence type="ECO:0000256" key="3">
    <source>
        <dbReference type="ARBA" id="ARBA00022806"/>
    </source>
</evidence>
<evidence type="ECO:0000256" key="4">
    <source>
        <dbReference type="ARBA" id="ARBA00022840"/>
    </source>
</evidence>
<feature type="compositionally biased region" description="Low complexity" evidence="5">
    <location>
        <begin position="591"/>
        <end position="602"/>
    </location>
</feature>
<sequence length="743" mass="82538">MSIEEFVPRGKKVKDDNPVPVPAYKTKLTVAETDLLAKYFASTGEIAWRPSLIAFPHFQAFPSPVNKVVHSSRTGMLIDMMQYLQGLTFSEDSKILLAEDEDISDPCLRAEAVQPHCEIKEGTARQQKGALTFCSERSSDHAEEKLKTEELETDIELQRIAKDMHIEDFHKQKPWLHTFLFVSEFVSVDDSGNVLVLSLPQLPVESNSKHIDGSSMASVCHLMLESEDNEENTVQAKDNPSLHLKSPEVQILVDSRLCNPDMQNGKLLSGAEEILYTPVSSRMPKEMDLYGEDPNIVHDGKLMPLADVSSKDFEDSELSPRLTNLIKSGIVPESPVNDSGTWNGDRGGDFTGPAFVSFPDLQSEVFMNSSKHDAKALEDDSSSKMDVPCSSDNEMQTPELRWKNNAPKTCTSPVPIAEEMQTPFARLSEASTSKDWLLDSEVKPETVEQQCKFRRLRKHGDLNRKIPPESKEQTEPSRKHRTSRGTDYHTATKLVKGEEKRAKDATIYIEEEAEVSSEAMASDDEEDDQDNSSYEDSFIDDGTNPTSAGTQAGLSKTDMMAIYRRSLLSQSPFQGLPNFATNFSPDSVVQSSRTNESGSSSGTKHDPTPQTGLESTARNSQLACLEIPSEMADSKLESRKRKLGFYQAQSVPTVNLDKEFSLISGAPGKNSAMQIQAERTEENRDIFEDDQFYEGIDLDAVEEEAAKLLRYKTDCSTQQTANVSEPVQHNLGVLGSPSFDLGF</sequence>
<accession>A0AAW2W8D6</accession>
<dbReference type="GO" id="GO:0009378">
    <property type="term" value="F:four-way junction helicase activity"/>
    <property type="evidence" value="ECO:0007669"/>
    <property type="project" value="TreeGrafter"/>
</dbReference>
<feature type="region of interest" description="Disordered" evidence="5">
    <location>
        <begin position="376"/>
        <end position="395"/>
    </location>
</feature>
<feature type="compositionally biased region" description="Acidic residues" evidence="5">
    <location>
        <begin position="509"/>
        <end position="530"/>
    </location>
</feature>
<dbReference type="GO" id="GO:0036297">
    <property type="term" value="P:interstrand cross-link repair"/>
    <property type="evidence" value="ECO:0007669"/>
    <property type="project" value="TreeGrafter"/>
</dbReference>
<dbReference type="GO" id="GO:0005524">
    <property type="term" value="F:ATP binding"/>
    <property type="evidence" value="ECO:0007669"/>
    <property type="project" value="UniProtKB-KW"/>
</dbReference>
<feature type="region of interest" description="Disordered" evidence="5">
    <location>
        <begin position="584"/>
        <end position="619"/>
    </location>
</feature>
<gene>
    <name evidence="6" type="ORF">Slati_2276800</name>
</gene>
<comment type="caution">
    <text evidence="6">The sequence shown here is derived from an EMBL/GenBank/DDBJ whole genome shotgun (WGS) entry which is preliminary data.</text>
</comment>
<evidence type="ECO:0000256" key="5">
    <source>
        <dbReference type="SAM" id="MobiDB-lite"/>
    </source>
</evidence>
<dbReference type="PANTHER" id="PTHR14025">
    <property type="entry name" value="FANCONI ANEMIA GROUP M FANCM FAMILY MEMBER"/>
    <property type="match status" value="1"/>
</dbReference>
<proteinExistence type="predicted"/>
<reference evidence="6" key="2">
    <citation type="journal article" date="2024" name="Plant">
        <title>Genomic evolution and insights into agronomic trait innovations of Sesamum species.</title>
        <authorList>
            <person name="Miao H."/>
            <person name="Wang L."/>
            <person name="Qu L."/>
            <person name="Liu H."/>
            <person name="Sun Y."/>
            <person name="Le M."/>
            <person name="Wang Q."/>
            <person name="Wei S."/>
            <person name="Zheng Y."/>
            <person name="Lin W."/>
            <person name="Duan Y."/>
            <person name="Cao H."/>
            <person name="Xiong S."/>
            <person name="Wang X."/>
            <person name="Wei L."/>
            <person name="Li C."/>
            <person name="Ma Q."/>
            <person name="Ju M."/>
            <person name="Zhao R."/>
            <person name="Li G."/>
            <person name="Mu C."/>
            <person name="Tian Q."/>
            <person name="Mei H."/>
            <person name="Zhang T."/>
            <person name="Gao T."/>
            <person name="Zhang H."/>
        </authorList>
    </citation>
    <scope>NUCLEOTIDE SEQUENCE</scope>
    <source>
        <strain evidence="6">KEN1</strain>
    </source>
</reference>
<keyword evidence="3 6" id="KW-0347">Helicase</keyword>
<dbReference type="GO" id="GO:0045003">
    <property type="term" value="P:double-strand break repair via synthesis-dependent strand annealing"/>
    <property type="evidence" value="ECO:0007669"/>
    <property type="project" value="TreeGrafter"/>
</dbReference>
<organism evidence="6">
    <name type="scientific">Sesamum latifolium</name>
    <dbReference type="NCBI Taxonomy" id="2727402"/>
    <lineage>
        <taxon>Eukaryota</taxon>
        <taxon>Viridiplantae</taxon>
        <taxon>Streptophyta</taxon>
        <taxon>Embryophyta</taxon>
        <taxon>Tracheophyta</taxon>
        <taxon>Spermatophyta</taxon>
        <taxon>Magnoliopsida</taxon>
        <taxon>eudicotyledons</taxon>
        <taxon>Gunneridae</taxon>
        <taxon>Pentapetalae</taxon>
        <taxon>asterids</taxon>
        <taxon>lamiids</taxon>
        <taxon>Lamiales</taxon>
        <taxon>Pedaliaceae</taxon>
        <taxon>Sesamum</taxon>
    </lineage>
</organism>
<evidence type="ECO:0000256" key="1">
    <source>
        <dbReference type="ARBA" id="ARBA00022741"/>
    </source>
</evidence>
<evidence type="ECO:0000313" key="6">
    <source>
        <dbReference type="EMBL" id="KAL0437938.1"/>
    </source>
</evidence>
<name>A0AAW2W8D6_9LAMI</name>
<keyword evidence="1" id="KW-0547">Nucleotide-binding</keyword>
<protein>
    <submittedName>
        <fullName evidence="6">DEAD-box ATP-dependent RNA helicase FANCM</fullName>
    </submittedName>
</protein>
<dbReference type="AlphaFoldDB" id="A0AAW2W8D6"/>
<keyword evidence="4" id="KW-0067">ATP-binding</keyword>
<dbReference type="EMBL" id="JACGWN010000008">
    <property type="protein sequence ID" value="KAL0437938.1"/>
    <property type="molecule type" value="Genomic_DNA"/>
</dbReference>
<feature type="compositionally biased region" description="Basic and acidic residues" evidence="5">
    <location>
        <begin position="495"/>
        <end position="504"/>
    </location>
</feature>
<feature type="compositionally biased region" description="Polar residues" evidence="5">
    <location>
        <begin position="543"/>
        <end position="553"/>
    </location>
</feature>
<dbReference type="GO" id="GO:0000400">
    <property type="term" value="F:four-way junction DNA binding"/>
    <property type="evidence" value="ECO:0007669"/>
    <property type="project" value="TreeGrafter"/>
</dbReference>
<dbReference type="GO" id="GO:0016787">
    <property type="term" value="F:hydrolase activity"/>
    <property type="evidence" value="ECO:0007669"/>
    <property type="project" value="UniProtKB-KW"/>
</dbReference>
<feature type="compositionally biased region" description="Polar residues" evidence="5">
    <location>
        <begin position="608"/>
        <end position="619"/>
    </location>
</feature>
<feature type="compositionally biased region" description="Basic and acidic residues" evidence="5">
    <location>
        <begin position="459"/>
        <end position="477"/>
    </location>
</feature>
<reference evidence="6" key="1">
    <citation type="submission" date="2020-06" db="EMBL/GenBank/DDBJ databases">
        <authorList>
            <person name="Li T."/>
            <person name="Hu X."/>
            <person name="Zhang T."/>
            <person name="Song X."/>
            <person name="Zhang H."/>
            <person name="Dai N."/>
            <person name="Sheng W."/>
            <person name="Hou X."/>
            <person name="Wei L."/>
        </authorList>
    </citation>
    <scope>NUCLEOTIDE SEQUENCE</scope>
    <source>
        <strain evidence="6">KEN1</strain>
        <tissue evidence="6">Leaf</tissue>
    </source>
</reference>
<dbReference type="GO" id="GO:0043138">
    <property type="term" value="F:3'-5' DNA helicase activity"/>
    <property type="evidence" value="ECO:0007669"/>
    <property type="project" value="TreeGrafter"/>
</dbReference>
<dbReference type="PANTHER" id="PTHR14025:SF20">
    <property type="entry name" value="FANCONI ANEMIA GROUP M PROTEIN"/>
    <property type="match status" value="1"/>
</dbReference>
<feature type="region of interest" description="Disordered" evidence="5">
    <location>
        <begin position="447"/>
        <end position="553"/>
    </location>
</feature>